<dbReference type="AlphaFoldDB" id="A0A645GKA9"/>
<accession>A0A645GKA9</accession>
<gene>
    <name evidence="1" type="ORF">SDC9_173726</name>
</gene>
<dbReference type="EMBL" id="VSSQ01075779">
    <property type="protein sequence ID" value="MPN26302.1"/>
    <property type="molecule type" value="Genomic_DNA"/>
</dbReference>
<proteinExistence type="predicted"/>
<protein>
    <submittedName>
        <fullName evidence="1">Uncharacterized protein</fullName>
    </submittedName>
</protein>
<comment type="caution">
    <text evidence="1">The sequence shown here is derived from an EMBL/GenBank/DDBJ whole genome shotgun (WGS) entry which is preliminary data.</text>
</comment>
<name>A0A645GKA9_9ZZZZ</name>
<reference evidence="1" key="1">
    <citation type="submission" date="2019-08" db="EMBL/GenBank/DDBJ databases">
        <authorList>
            <person name="Kucharzyk K."/>
            <person name="Murdoch R.W."/>
            <person name="Higgins S."/>
            <person name="Loffler F."/>
        </authorList>
    </citation>
    <scope>NUCLEOTIDE SEQUENCE</scope>
</reference>
<organism evidence="1">
    <name type="scientific">bioreactor metagenome</name>
    <dbReference type="NCBI Taxonomy" id="1076179"/>
    <lineage>
        <taxon>unclassified sequences</taxon>
        <taxon>metagenomes</taxon>
        <taxon>ecological metagenomes</taxon>
    </lineage>
</organism>
<sequence>MFLTILARRSAYLLFGAAIFDLPSSSAQDFSDSCITSASLSVAAWTADLPAVIRPSALVAETAEVEPVLLQAPKNRAASTVATARRPSRMTAGEVFEKRGAIFMTGILFRLRDWPLTGDRTGILSPRHNPKFIFHAAGITSSYTACARRRNTCHPIAGIQLKSAARQAFHSRSIS</sequence>
<evidence type="ECO:0000313" key="1">
    <source>
        <dbReference type="EMBL" id="MPN26302.1"/>
    </source>
</evidence>